<accession>A0ABS0HMQ0</accession>
<dbReference type="InterPro" id="IPR050955">
    <property type="entry name" value="Plant_Biomass_Hydrol_Est"/>
</dbReference>
<evidence type="ECO:0000313" key="4">
    <source>
        <dbReference type="EMBL" id="MBF9194522.1"/>
    </source>
</evidence>
<dbReference type="SUPFAM" id="SSF53474">
    <property type="entry name" value="alpha/beta-Hydrolases"/>
    <property type="match status" value="2"/>
</dbReference>
<keyword evidence="1" id="KW-0732">Signal</keyword>
<comment type="caution">
    <text evidence="4">The sequence shown here is derived from an EMBL/GenBank/DDBJ whole genome shotgun (WGS) entry which is preliminary data.</text>
</comment>
<dbReference type="NCBIfam" id="TIGR01840">
    <property type="entry name" value="esterase_phb"/>
    <property type="match status" value="1"/>
</dbReference>
<evidence type="ECO:0000256" key="2">
    <source>
        <dbReference type="ARBA" id="ARBA00022801"/>
    </source>
</evidence>
<feature type="region of interest" description="Disordered" evidence="3">
    <location>
        <begin position="366"/>
        <end position="387"/>
    </location>
</feature>
<evidence type="ECO:0000256" key="3">
    <source>
        <dbReference type="SAM" id="MobiDB-lite"/>
    </source>
</evidence>
<keyword evidence="2" id="KW-0378">Hydrolase</keyword>
<evidence type="ECO:0000313" key="5">
    <source>
        <dbReference type="Proteomes" id="UP000611708"/>
    </source>
</evidence>
<sequence>MQRLGQMIQQLARHRRQWETNMKASNATAAFFENSTVTSRLTEIVGFGSNPGNLRMMTHVPESISSSPALVVVLHGCTQTAAGYDHGSGWSSLADRHGFVVLYAEQQDANNPKRCFNWFQAGDIERDKGEAHSIRQMVDHAIKQHNVDRSRVFVTGLSAGGAMTATMLAAYPDVFAAGAIIAGLPYRCATSVPEAFECMFQGQTRSAQEWGGLVRNASSHQGPWPKVSVWHGSADATVKPMNAGEIVKQWTDVHGLKASPSFSETVDGYPRRVWTNSSGDDVIEEYVITGMAHGTPLAVGDDENSYGAAGPFLLDVGISSSYRIAEFWGLTEQAEDVQRIRPTTEPVRTELPTVFTGERPAADDWAARGAARKPRQDTPNSGMPHMDVGSVITKALRAAGLMK</sequence>
<organism evidence="4 5">
    <name type="scientific">Microvirga terrestris</name>
    <dbReference type="NCBI Taxonomy" id="2791024"/>
    <lineage>
        <taxon>Bacteria</taxon>
        <taxon>Pseudomonadati</taxon>
        <taxon>Pseudomonadota</taxon>
        <taxon>Alphaproteobacteria</taxon>
        <taxon>Hyphomicrobiales</taxon>
        <taxon>Methylobacteriaceae</taxon>
        <taxon>Microvirga</taxon>
    </lineage>
</organism>
<gene>
    <name evidence="4" type="ORF">I2H36_00590</name>
</gene>
<dbReference type="Pfam" id="PF10503">
    <property type="entry name" value="Esterase_PHB"/>
    <property type="match status" value="1"/>
</dbReference>
<dbReference type="PANTHER" id="PTHR43037:SF1">
    <property type="entry name" value="BLL1128 PROTEIN"/>
    <property type="match status" value="1"/>
</dbReference>
<dbReference type="Gene3D" id="3.40.50.1820">
    <property type="entry name" value="alpha/beta hydrolase"/>
    <property type="match status" value="1"/>
</dbReference>
<name>A0ABS0HMQ0_9HYPH</name>
<dbReference type="EMBL" id="JADQDN010000001">
    <property type="protein sequence ID" value="MBF9194522.1"/>
    <property type="molecule type" value="Genomic_DNA"/>
</dbReference>
<evidence type="ECO:0000256" key="1">
    <source>
        <dbReference type="ARBA" id="ARBA00022729"/>
    </source>
</evidence>
<dbReference type="PANTHER" id="PTHR43037">
    <property type="entry name" value="UNNAMED PRODUCT-RELATED"/>
    <property type="match status" value="1"/>
</dbReference>
<keyword evidence="5" id="KW-1185">Reference proteome</keyword>
<dbReference type="InterPro" id="IPR029058">
    <property type="entry name" value="AB_hydrolase_fold"/>
</dbReference>
<dbReference type="Proteomes" id="UP000611708">
    <property type="component" value="Unassembled WGS sequence"/>
</dbReference>
<reference evidence="4 5" key="1">
    <citation type="submission" date="2020-11" db="EMBL/GenBank/DDBJ databases">
        <authorList>
            <person name="Kim M.K."/>
        </authorList>
    </citation>
    <scope>NUCLEOTIDE SEQUENCE [LARGE SCALE GENOMIC DNA]</scope>
    <source>
        <strain evidence="4 5">BT290</strain>
    </source>
</reference>
<dbReference type="InterPro" id="IPR010126">
    <property type="entry name" value="Esterase_phb"/>
</dbReference>
<proteinExistence type="predicted"/>
<protein>
    <submittedName>
        <fullName evidence="4">PHB depolymerase family esterase</fullName>
    </submittedName>
</protein>